<evidence type="ECO:0000313" key="2">
    <source>
        <dbReference type="Proteomes" id="UP001490330"/>
    </source>
</evidence>
<comment type="caution">
    <text evidence="1">The sequence shown here is derived from an EMBL/GenBank/DDBJ whole genome shotgun (WGS) entry which is preliminary data.</text>
</comment>
<gene>
    <name evidence="1" type="ORF">ABT322_35780</name>
</gene>
<evidence type="ECO:0000313" key="1">
    <source>
        <dbReference type="EMBL" id="MER6908998.1"/>
    </source>
</evidence>
<reference evidence="1 2" key="1">
    <citation type="submission" date="2024-06" db="EMBL/GenBank/DDBJ databases">
        <title>The Natural Products Discovery Center: Release of the First 8490 Sequenced Strains for Exploring Actinobacteria Biosynthetic Diversity.</title>
        <authorList>
            <person name="Kalkreuter E."/>
            <person name="Kautsar S.A."/>
            <person name="Yang D."/>
            <person name="Bader C.D."/>
            <person name="Teijaro C.N."/>
            <person name="Fluegel L."/>
            <person name="Davis C.M."/>
            <person name="Simpson J.R."/>
            <person name="Lauterbach L."/>
            <person name="Steele A.D."/>
            <person name="Gui C."/>
            <person name="Meng S."/>
            <person name="Li G."/>
            <person name="Viehrig K."/>
            <person name="Ye F."/>
            <person name="Su P."/>
            <person name="Kiefer A.F."/>
            <person name="Nichols A."/>
            <person name="Cepeda A.J."/>
            <person name="Yan W."/>
            <person name="Fan B."/>
            <person name="Jiang Y."/>
            <person name="Adhikari A."/>
            <person name="Zheng C.-J."/>
            <person name="Schuster L."/>
            <person name="Cowan T.M."/>
            <person name="Smanski M.J."/>
            <person name="Chevrette M.G."/>
            <person name="De Carvalho L.P.S."/>
            <person name="Shen B."/>
        </authorList>
    </citation>
    <scope>NUCLEOTIDE SEQUENCE [LARGE SCALE GENOMIC DNA]</scope>
    <source>
        <strain evidence="1 2">NPDC000632</strain>
    </source>
</reference>
<proteinExistence type="predicted"/>
<name>A0ABV1VR79_9ACTN</name>
<dbReference type="RefSeq" id="WP_350722454.1">
    <property type="nucleotide sequence ID" value="NZ_JBEPCO010000036.1"/>
</dbReference>
<protein>
    <submittedName>
        <fullName evidence="1">ATP/GTP-binding protein</fullName>
    </submittedName>
</protein>
<organism evidence="1 2">
    <name type="scientific">Streptomyces flaveolus</name>
    <dbReference type="NCBI Taxonomy" id="67297"/>
    <lineage>
        <taxon>Bacteria</taxon>
        <taxon>Bacillati</taxon>
        <taxon>Actinomycetota</taxon>
        <taxon>Actinomycetes</taxon>
        <taxon>Kitasatosporales</taxon>
        <taxon>Streptomycetaceae</taxon>
        <taxon>Streptomyces</taxon>
    </lineage>
</organism>
<sequence>MCPDTGRIGVVWLPGGAQAPAQPAVDPEVFAQRAVDSMKLTGPDIASPRPEGRYTVGVPMWLGVHQGETTYGPATATASAGAVTVTATAQVTSIRWTMGDGTTVTCTPYRGSEGMADSPDCGHRYATSSSRPGERFALTATSTWTVDWEVTGGGADSGQFTEIRTSTVGVRVGELQVVN</sequence>
<dbReference type="EMBL" id="JBEPCV010000055">
    <property type="protein sequence ID" value="MER6908998.1"/>
    <property type="molecule type" value="Genomic_DNA"/>
</dbReference>
<keyword evidence="2" id="KW-1185">Reference proteome</keyword>
<accession>A0ABV1VR79</accession>
<dbReference type="Proteomes" id="UP001490330">
    <property type="component" value="Unassembled WGS sequence"/>
</dbReference>